<feature type="compositionally biased region" description="Polar residues" evidence="1">
    <location>
        <begin position="49"/>
        <end position="64"/>
    </location>
</feature>
<accession>A0A0C2WBV6</accession>
<dbReference type="InParanoid" id="A0A0C2WBV6"/>
<keyword evidence="3" id="KW-1185">Reference proteome</keyword>
<feature type="region of interest" description="Disordered" evidence="1">
    <location>
        <begin position="40"/>
        <end position="64"/>
    </location>
</feature>
<dbReference type="Proteomes" id="UP000054549">
    <property type="component" value="Unassembled WGS sequence"/>
</dbReference>
<evidence type="ECO:0000256" key="1">
    <source>
        <dbReference type="SAM" id="MobiDB-lite"/>
    </source>
</evidence>
<dbReference type="EMBL" id="KN818329">
    <property type="protein sequence ID" value="KIL58802.1"/>
    <property type="molecule type" value="Genomic_DNA"/>
</dbReference>
<sequence>MPAATTTMLTFLPPPTTNPLDPSQRARLLKSTRKLENLLGATPHVLESDSLTLNPPKTSSAAQHENQHLYISPSAASSIASFADSLESHELPSSCHQLSQNGTKKTHGGWKSMHLRTLALRLRKVPSMPFLNDRTKQPSPSSSSSVGSALNSSKMPTLHPPVNTMEPPPSPLLAPEYDPGWPTTKVSQGKIRLKRMTKLIRTLGENIPPELVFCQKQVSQDQKSKNEPSSRSRSLRPIWPGDAVSLTEPASTCLQACDNNLTFLSSPRTPK</sequence>
<feature type="region of interest" description="Disordered" evidence="1">
    <location>
        <begin position="1"/>
        <end position="23"/>
    </location>
</feature>
<proteinExistence type="predicted"/>
<evidence type="ECO:0000313" key="3">
    <source>
        <dbReference type="Proteomes" id="UP000054549"/>
    </source>
</evidence>
<organism evidence="2 3">
    <name type="scientific">Amanita muscaria (strain Koide BX008)</name>
    <dbReference type="NCBI Taxonomy" id="946122"/>
    <lineage>
        <taxon>Eukaryota</taxon>
        <taxon>Fungi</taxon>
        <taxon>Dikarya</taxon>
        <taxon>Basidiomycota</taxon>
        <taxon>Agaricomycotina</taxon>
        <taxon>Agaricomycetes</taxon>
        <taxon>Agaricomycetidae</taxon>
        <taxon>Agaricales</taxon>
        <taxon>Pluteineae</taxon>
        <taxon>Amanitaceae</taxon>
        <taxon>Amanita</taxon>
    </lineage>
</organism>
<feature type="compositionally biased region" description="Low complexity" evidence="1">
    <location>
        <begin position="139"/>
        <end position="153"/>
    </location>
</feature>
<dbReference type="OrthoDB" id="3215907at2759"/>
<gene>
    <name evidence="2" type="ORF">M378DRAFT_170170</name>
</gene>
<dbReference type="AlphaFoldDB" id="A0A0C2WBV6"/>
<name>A0A0C2WBV6_AMAMK</name>
<protein>
    <submittedName>
        <fullName evidence="2">Uncharacterized protein</fullName>
    </submittedName>
</protein>
<feature type="region of interest" description="Disordered" evidence="1">
    <location>
        <begin position="129"/>
        <end position="185"/>
    </location>
</feature>
<evidence type="ECO:0000313" key="2">
    <source>
        <dbReference type="EMBL" id="KIL58802.1"/>
    </source>
</evidence>
<feature type="compositionally biased region" description="Low complexity" evidence="1">
    <location>
        <begin position="1"/>
        <end position="11"/>
    </location>
</feature>
<dbReference type="HOGENOM" id="CLU_1026619_0_0_1"/>
<feature type="region of interest" description="Disordered" evidence="1">
    <location>
        <begin position="217"/>
        <end position="242"/>
    </location>
</feature>
<reference evidence="2 3" key="1">
    <citation type="submission" date="2014-04" db="EMBL/GenBank/DDBJ databases">
        <title>Evolutionary Origins and Diversification of the Mycorrhizal Mutualists.</title>
        <authorList>
            <consortium name="DOE Joint Genome Institute"/>
            <consortium name="Mycorrhizal Genomics Consortium"/>
            <person name="Kohler A."/>
            <person name="Kuo A."/>
            <person name="Nagy L.G."/>
            <person name="Floudas D."/>
            <person name="Copeland A."/>
            <person name="Barry K.W."/>
            <person name="Cichocki N."/>
            <person name="Veneault-Fourrey C."/>
            <person name="LaButti K."/>
            <person name="Lindquist E.A."/>
            <person name="Lipzen A."/>
            <person name="Lundell T."/>
            <person name="Morin E."/>
            <person name="Murat C."/>
            <person name="Riley R."/>
            <person name="Ohm R."/>
            <person name="Sun H."/>
            <person name="Tunlid A."/>
            <person name="Henrissat B."/>
            <person name="Grigoriev I.V."/>
            <person name="Hibbett D.S."/>
            <person name="Martin F."/>
        </authorList>
    </citation>
    <scope>NUCLEOTIDE SEQUENCE [LARGE SCALE GENOMIC DNA]</scope>
    <source>
        <strain evidence="2 3">Koide BX008</strain>
    </source>
</reference>